<dbReference type="KEGG" id="scy:SCATT_49100"/>
<dbReference type="NCBIfam" id="NF001854">
    <property type="entry name" value="PRK00575.1"/>
    <property type="match status" value="1"/>
</dbReference>
<dbReference type="Pfam" id="PF02416">
    <property type="entry name" value="TatA_B_E"/>
    <property type="match status" value="1"/>
</dbReference>
<evidence type="ECO:0000256" key="1">
    <source>
        <dbReference type="ARBA" id="ARBA00004162"/>
    </source>
</evidence>
<comment type="function">
    <text evidence="9">Part of the twin-arginine translocation (Tat) system that transports large folded proteins containing a characteristic twin-arginine motif in their signal peptide across membranes. TatA could form the protein-conducting channel of the Tat system.</text>
</comment>
<evidence type="ECO:0000313" key="12">
    <source>
        <dbReference type="Proteomes" id="UP000007842"/>
    </source>
</evidence>
<sequence>MIRDLFTPTHLLIVVLIAIVLFGAKRLPDTARALGKSLRILKAETKAMRDETPAGEQQTVKGQVVDGAPAAAQAPGQAQATAKQPEPQAH</sequence>
<comment type="subunit">
    <text evidence="9">The Tat system comprises two distinct complexes: a TatABC complex, containing multiple copies of TatA, TatB and TatC subunits, and a separate TatA complex, containing only TatA subunits. Substrates initially bind to the TatABC complex, which probably triggers association of the separate TatA complex to form the active translocon.</text>
</comment>
<keyword evidence="12" id="KW-1185">Reference proteome</keyword>
<evidence type="ECO:0000256" key="8">
    <source>
        <dbReference type="ARBA" id="ARBA00023136"/>
    </source>
</evidence>
<dbReference type="Gene3D" id="1.20.5.3310">
    <property type="match status" value="1"/>
</dbReference>
<dbReference type="STRING" id="1003195.SCATT_49100"/>
<dbReference type="OrthoDB" id="5245163at2"/>
<dbReference type="KEGG" id="sct:SCAT_4914"/>
<keyword evidence="6 9" id="KW-1133">Transmembrane helix</keyword>
<dbReference type="GO" id="GO:0033281">
    <property type="term" value="C:TAT protein transport complex"/>
    <property type="evidence" value="ECO:0007669"/>
    <property type="project" value="UniProtKB-UniRule"/>
</dbReference>
<evidence type="ECO:0000256" key="9">
    <source>
        <dbReference type="HAMAP-Rule" id="MF_00236"/>
    </source>
</evidence>
<dbReference type="InterPro" id="IPR003369">
    <property type="entry name" value="TatA/B/E"/>
</dbReference>
<evidence type="ECO:0000256" key="6">
    <source>
        <dbReference type="ARBA" id="ARBA00022989"/>
    </source>
</evidence>
<dbReference type="AlphaFoldDB" id="F8JZI0"/>
<dbReference type="PATRIC" id="fig|1003195.11.peg.6344"/>
<keyword evidence="5 9" id="KW-0653">Protein transport</keyword>
<keyword evidence="8 9" id="KW-0472">Membrane</keyword>
<evidence type="ECO:0000256" key="2">
    <source>
        <dbReference type="ARBA" id="ARBA00022448"/>
    </source>
</evidence>
<accession>G8WXY1</accession>
<evidence type="ECO:0000256" key="5">
    <source>
        <dbReference type="ARBA" id="ARBA00022927"/>
    </source>
</evidence>
<evidence type="ECO:0000256" key="4">
    <source>
        <dbReference type="ARBA" id="ARBA00022692"/>
    </source>
</evidence>
<feature type="transmembrane region" description="Helical" evidence="9">
    <location>
        <begin position="6"/>
        <end position="24"/>
    </location>
</feature>
<comment type="subcellular location">
    <subcellularLocation>
        <location evidence="1 9">Cell membrane</location>
        <topology evidence="1 9">Single-pass membrane protein</topology>
    </subcellularLocation>
</comment>
<dbReference type="HOGENOM" id="CLU_086034_4_2_11"/>
<dbReference type="HAMAP" id="MF_00236">
    <property type="entry name" value="TatA_E"/>
    <property type="match status" value="1"/>
</dbReference>
<dbReference type="PANTHER" id="PTHR42982">
    <property type="entry name" value="SEC-INDEPENDENT PROTEIN TRANSLOCASE PROTEIN TATA"/>
    <property type="match status" value="1"/>
</dbReference>
<evidence type="ECO:0000313" key="11">
    <source>
        <dbReference type="EMBL" id="AEW97281.1"/>
    </source>
</evidence>
<keyword evidence="2 9" id="KW-0813">Transport</keyword>
<dbReference type="GO" id="GO:0043953">
    <property type="term" value="P:protein transport by the Tat complex"/>
    <property type="evidence" value="ECO:0007669"/>
    <property type="project" value="UniProtKB-UniRule"/>
</dbReference>
<gene>
    <name evidence="9" type="primary">tatA</name>
    <name evidence="11" type="ordered locus">SCATT_49100</name>
</gene>
<feature type="region of interest" description="Disordered" evidence="10">
    <location>
        <begin position="47"/>
        <end position="90"/>
    </location>
</feature>
<keyword evidence="3 9" id="KW-1003">Cell membrane</keyword>
<proteinExistence type="inferred from homology"/>
<evidence type="ECO:0000256" key="10">
    <source>
        <dbReference type="SAM" id="MobiDB-lite"/>
    </source>
</evidence>
<feature type="compositionally biased region" description="Low complexity" evidence="10">
    <location>
        <begin position="68"/>
        <end position="90"/>
    </location>
</feature>
<dbReference type="EMBL" id="CP003219">
    <property type="protein sequence ID" value="AEW97281.1"/>
    <property type="molecule type" value="Genomic_DNA"/>
</dbReference>
<reference evidence="12" key="1">
    <citation type="submission" date="2011-12" db="EMBL/GenBank/DDBJ databases">
        <title>Complete genome sequence of Streptomyces cattleya strain DSM 46488.</title>
        <authorList>
            <person name="Ou H.-Y."/>
            <person name="Li P."/>
            <person name="Zhao C."/>
            <person name="O'Hagan D."/>
            <person name="Deng Z."/>
        </authorList>
    </citation>
    <scope>NUCLEOTIDE SEQUENCE [LARGE SCALE GENOMIC DNA]</scope>
    <source>
        <strain evidence="12">ATCC 35852 / DSM 46488 / JCM 4925 / NBRC 14057 / NRRL 8057</strain>
    </source>
</reference>
<protein>
    <recommendedName>
        <fullName evidence="9">Sec-independent protein translocase protein TatA</fullName>
    </recommendedName>
</protein>
<accession>F8JZI0</accession>
<dbReference type="RefSeq" id="WP_014145618.1">
    <property type="nucleotide sequence ID" value="NC_016111.1"/>
</dbReference>
<dbReference type="GO" id="GO:0008320">
    <property type="term" value="F:protein transmembrane transporter activity"/>
    <property type="evidence" value="ECO:0007669"/>
    <property type="project" value="UniProtKB-UniRule"/>
</dbReference>
<dbReference type="eggNOG" id="COG1826">
    <property type="taxonomic scope" value="Bacteria"/>
</dbReference>
<dbReference type="InterPro" id="IPR006312">
    <property type="entry name" value="TatA/E"/>
</dbReference>
<keyword evidence="4 9" id="KW-0812">Transmembrane</keyword>
<name>F8JZI0_STREN</name>
<dbReference type="PANTHER" id="PTHR42982:SF8">
    <property type="entry name" value="SEC-INDEPENDENT PROTEIN TRANSLOCASE PROTEIN TATA"/>
    <property type="match status" value="1"/>
</dbReference>
<evidence type="ECO:0000256" key="3">
    <source>
        <dbReference type="ARBA" id="ARBA00022475"/>
    </source>
</evidence>
<organism evidence="11 12">
    <name type="scientific">Streptantibioticus cattleyicolor (strain ATCC 35852 / DSM 46488 / JCM 4925 / NBRC 14057 / NRRL 8057)</name>
    <name type="common">Streptomyces cattleya</name>
    <dbReference type="NCBI Taxonomy" id="1003195"/>
    <lineage>
        <taxon>Bacteria</taxon>
        <taxon>Bacillati</taxon>
        <taxon>Actinomycetota</taxon>
        <taxon>Actinomycetes</taxon>
        <taxon>Kitasatosporales</taxon>
        <taxon>Streptomycetaceae</taxon>
        <taxon>Streptantibioticus</taxon>
    </lineage>
</organism>
<dbReference type="Proteomes" id="UP000007842">
    <property type="component" value="Chromosome"/>
</dbReference>
<evidence type="ECO:0000256" key="7">
    <source>
        <dbReference type="ARBA" id="ARBA00023010"/>
    </source>
</evidence>
<comment type="similarity">
    <text evidence="9">Belongs to the TatA/E family.</text>
</comment>
<dbReference type="NCBIfam" id="TIGR01411">
    <property type="entry name" value="tatAE"/>
    <property type="match status" value="1"/>
</dbReference>
<keyword evidence="7 9" id="KW-0811">Translocation</keyword>